<evidence type="ECO:0000256" key="1">
    <source>
        <dbReference type="SAM" id="SignalP"/>
    </source>
</evidence>
<accession>A0A7S3NPF6</accession>
<proteinExistence type="predicted"/>
<name>A0A7S3NPF6_9STRA</name>
<evidence type="ECO:0000313" key="2">
    <source>
        <dbReference type="EMBL" id="CAE0373961.1"/>
    </source>
</evidence>
<protein>
    <submittedName>
        <fullName evidence="2">Uncharacterized protein</fullName>
    </submittedName>
</protein>
<feature type="signal peptide" evidence="1">
    <location>
        <begin position="1"/>
        <end position="19"/>
    </location>
</feature>
<organism evidence="2">
    <name type="scientific">Aureoumbra lagunensis</name>
    <dbReference type="NCBI Taxonomy" id="44058"/>
    <lineage>
        <taxon>Eukaryota</taxon>
        <taxon>Sar</taxon>
        <taxon>Stramenopiles</taxon>
        <taxon>Ochrophyta</taxon>
        <taxon>Pelagophyceae</taxon>
        <taxon>Pelagomonadales</taxon>
        <taxon>Aureoumbra</taxon>
    </lineage>
</organism>
<feature type="chain" id="PRO_5031411168" evidence="1">
    <location>
        <begin position="20"/>
        <end position="181"/>
    </location>
</feature>
<keyword evidence="1" id="KW-0732">Signal</keyword>
<reference evidence="2" key="1">
    <citation type="submission" date="2021-01" db="EMBL/GenBank/DDBJ databases">
        <authorList>
            <person name="Corre E."/>
            <person name="Pelletier E."/>
            <person name="Niang G."/>
            <person name="Scheremetjew M."/>
            <person name="Finn R."/>
            <person name="Kale V."/>
            <person name="Holt S."/>
            <person name="Cochrane G."/>
            <person name="Meng A."/>
            <person name="Brown T."/>
            <person name="Cohen L."/>
        </authorList>
    </citation>
    <scope>NUCLEOTIDE SEQUENCE</scope>
    <source>
        <strain evidence="2">CCMP1510</strain>
    </source>
</reference>
<sequence length="181" mass="20841">MSSKLYIIAFLIYLTRVQCQQSPMINGTNHTFVYYYYSPRPYAFRTSKNNWLPVLKMLTLNDSDSPLLSTAYLTFDVETFNEDILQYESESSGINGYFDAVTGVLSMFGTSTVAVWQSALRNVLYRASNKLSLKQRPNQHDRFITIEVYDSSGLRDKAIQHLRLKTARTVITSKNTYELAR</sequence>
<gene>
    <name evidence="2" type="ORF">ALAG00032_LOCUS14764</name>
</gene>
<dbReference type="EMBL" id="HBIJ01022593">
    <property type="protein sequence ID" value="CAE0373961.1"/>
    <property type="molecule type" value="Transcribed_RNA"/>
</dbReference>
<dbReference type="AlphaFoldDB" id="A0A7S3NPF6"/>